<protein>
    <recommendedName>
        <fullName evidence="3">DUF2946 domain-containing protein</fullName>
    </recommendedName>
</protein>
<dbReference type="RefSeq" id="WP_100509388.1">
    <property type="nucleotide sequence ID" value="NZ_CADILE010000004.1"/>
</dbReference>
<proteinExistence type="predicted"/>
<dbReference type="Proteomes" id="UP000494122">
    <property type="component" value="Unassembled WGS sequence"/>
</dbReference>
<name>A0A2M9GRC8_9BURK</name>
<reference evidence="1 2" key="1">
    <citation type="submission" date="2020-04" db="EMBL/GenBank/DDBJ databases">
        <authorList>
            <person name="De Canck E."/>
        </authorList>
    </citation>
    <scope>NUCLEOTIDE SEQUENCE [LARGE SCALE GENOMIC DNA]</scope>
    <source>
        <strain evidence="1 2">LMG 3328</strain>
    </source>
</reference>
<evidence type="ECO:0000313" key="1">
    <source>
        <dbReference type="EMBL" id="CAB3848487.1"/>
    </source>
</evidence>
<accession>A0A2M9GRC8</accession>
<dbReference type="AlphaFoldDB" id="A0A2M9GRC8"/>
<gene>
    <name evidence="1" type="ORF">LMG3328_01648</name>
</gene>
<evidence type="ECO:0000313" key="2">
    <source>
        <dbReference type="Proteomes" id="UP000494122"/>
    </source>
</evidence>
<sequence length="115" mass="11955">MSPAHRLSPAPRLARWAALGWLCACLLLSPLGGVRHVLSHLPGAPASSQDDAHAPDKPGHCDLCHIWDLLDATLPASFVPVTGSAPRIAPPAPAPRGTTIAALPWFQSRAPPATA</sequence>
<organism evidence="1 2">
    <name type="scientific">Achromobacter ruhlandii</name>
    <dbReference type="NCBI Taxonomy" id="72557"/>
    <lineage>
        <taxon>Bacteria</taxon>
        <taxon>Pseudomonadati</taxon>
        <taxon>Pseudomonadota</taxon>
        <taxon>Betaproteobacteria</taxon>
        <taxon>Burkholderiales</taxon>
        <taxon>Alcaligenaceae</taxon>
        <taxon>Achromobacter</taxon>
    </lineage>
</organism>
<dbReference type="EMBL" id="CADILE010000004">
    <property type="protein sequence ID" value="CAB3848487.1"/>
    <property type="molecule type" value="Genomic_DNA"/>
</dbReference>
<evidence type="ECO:0008006" key="3">
    <source>
        <dbReference type="Google" id="ProtNLM"/>
    </source>
</evidence>